<accession>A0A644XFE7</accession>
<comment type="caution">
    <text evidence="1">The sequence shown here is derived from an EMBL/GenBank/DDBJ whole genome shotgun (WGS) entry which is preliminary data.</text>
</comment>
<sequence length="219" mass="22756">MKLNKFLSMACAVCLTLSSTIPGYAVKLPDSASGKLSNYAGSTVKCNIVVGDMSGGKDTTYVVDVAIPDGATKEQESQLIREAAFAVNGTTTRATRAVMDLISEEQGLTVVASKASSVGGGTLTDNYILLAIAFGNVSSINNASSLSVTVTSDSSSGRSHTMIQDIYPEGDDFLVYMYTGYSNVFFVNGDTIDVTAKPNTGAAAIGSCQVWASTQYMGG</sequence>
<dbReference type="EMBL" id="VSSQ01002286">
    <property type="protein sequence ID" value="MPM14481.1"/>
    <property type="molecule type" value="Genomic_DNA"/>
</dbReference>
<reference evidence="1" key="1">
    <citation type="submission" date="2019-08" db="EMBL/GenBank/DDBJ databases">
        <authorList>
            <person name="Kucharzyk K."/>
            <person name="Murdoch R.W."/>
            <person name="Higgins S."/>
            <person name="Loffler F."/>
        </authorList>
    </citation>
    <scope>NUCLEOTIDE SEQUENCE</scope>
</reference>
<protein>
    <submittedName>
        <fullName evidence="1">Uncharacterized protein</fullName>
    </submittedName>
</protein>
<organism evidence="1">
    <name type="scientific">bioreactor metagenome</name>
    <dbReference type="NCBI Taxonomy" id="1076179"/>
    <lineage>
        <taxon>unclassified sequences</taxon>
        <taxon>metagenomes</taxon>
        <taxon>ecological metagenomes</taxon>
    </lineage>
</organism>
<gene>
    <name evidence="1" type="ORF">SDC9_60844</name>
</gene>
<evidence type="ECO:0000313" key="1">
    <source>
        <dbReference type="EMBL" id="MPM14481.1"/>
    </source>
</evidence>
<proteinExistence type="predicted"/>
<dbReference type="AlphaFoldDB" id="A0A644XFE7"/>
<name>A0A644XFE7_9ZZZZ</name>